<protein>
    <submittedName>
        <fullName evidence="1">Uncharacterized protein</fullName>
    </submittedName>
</protein>
<sequence>MKIFLDKIKGLFESPRDLDHTDLESFMVNIRLVIEHENLKEVYKILNLYCNWCMHAKIKDSLVAYRVLEHITNAIIKCNHDPDNSTWYSDAVIEGLKIHELQYEIEDFIFRFNLGITLFSERNFWKGFGKVLINNLMERPLELNLSTKNPKLLKIMDRINEVANEANQPNATVFSLEFIYFQSKQYFRVLSGTRSHPMEILGEMVIITFNDYVFKNQIQH</sequence>
<dbReference type="RefSeq" id="WP_330107423.1">
    <property type="nucleotide sequence ID" value="NZ_JAZDQT010000001.1"/>
</dbReference>
<keyword evidence="2" id="KW-1185">Reference proteome</keyword>
<organism evidence="1 2">
    <name type="scientific">Pedobacter albus</name>
    <dbReference type="NCBI Taxonomy" id="3113905"/>
    <lineage>
        <taxon>Bacteria</taxon>
        <taxon>Pseudomonadati</taxon>
        <taxon>Bacteroidota</taxon>
        <taxon>Sphingobacteriia</taxon>
        <taxon>Sphingobacteriales</taxon>
        <taxon>Sphingobacteriaceae</taxon>
        <taxon>Pedobacter</taxon>
    </lineage>
</organism>
<gene>
    <name evidence="1" type="ORF">VRU48_08130</name>
</gene>
<name>A0ABU7I6Z7_9SPHI</name>
<dbReference type="EMBL" id="JAZDQT010000001">
    <property type="protein sequence ID" value="MEE1945071.1"/>
    <property type="molecule type" value="Genomic_DNA"/>
</dbReference>
<dbReference type="Proteomes" id="UP001336835">
    <property type="component" value="Unassembled WGS sequence"/>
</dbReference>
<reference evidence="1 2" key="1">
    <citation type="submission" date="2024-01" db="EMBL/GenBank/DDBJ databases">
        <title>Pedobacter sp. nov., isolated from fresh soil.</title>
        <authorList>
            <person name="Le N.T.T."/>
        </authorList>
    </citation>
    <scope>NUCLEOTIDE SEQUENCE [LARGE SCALE GENOMIC DNA]</scope>
    <source>
        <strain evidence="1 2">KR3-3</strain>
    </source>
</reference>
<proteinExistence type="predicted"/>
<accession>A0ABU7I6Z7</accession>
<evidence type="ECO:0000313" key="2">
    <source>
        <dbReference type="Proteomes" id="UP001336835"/>
    </source>
</evidence>
<evidence type="ECO:0000313" key="1">
    <source>
        <dbReference type="EMBL" id="MEE1945071.1"/>
    </source>
</evidence>
<comment type="caution">
    <text evidence="1">The sequence shown here is derived from an EMBL/GenBank/DDBJ whole genome shotgun (WGS) entry which is preliminary data.</text>
</comment>